<dbReference type="PANTHER" id="PTHR34598:SF3">
    <property type="entry name" value="OXIDOREDUCTASE AN1597"/>
    <property type="match status" value="1"/>
</dbReference>
<evidence type="ECO:0000313" key="3">
    <source>
        <dbReference type="EMBL" id="KAJ5218440.1"/>
    </source>
</evidence>
<reference evidence="3" key="2">
    <citation type="journal article" date="2023" name="IMA Fungus">
        <title>Comparative genomic study of the Penicillium genus elucidates a diverse pangenome and 15 lateral gene transfer events.</title>
        <authorList>
            <person name="Petersen C."/>
            <person name="Sorensen T."/>
            <person name="Nielsen M.R."/>
            <person name="Sondergaard T.E."/>
            <person name="Sorensen J.L."/>
            <person name="Fitzpatrick D.A."/>
            <person name="Frisvad J.C."/>
            <person name="Nielsen K.L."/>
        </authorList>
    </citation>
    <scope>NUCLEOTIDE SEQUENCE</scope>
    <source>
        <strain evidence="3">IBT 15544</strain>
    </source>
</reference>
<gene>
    <name evidence="3" type="ORF">N7498_000539</name>
</gene>
<organism evidence="3 4">
    <name type="scientific">Penicillium cinerascens</name>
    <dbReference type="NCBI Taxonomy" id="70096"/>
    <lineage>
        <taxon>Eukaryota</taxon>
        <taxon>Fungi</taxon>
        <taxon>Dikarya</taxon>
        <taxon>Ascomycota</taxon>
        <taxon>Pezizomycotina</taxon>
        <taxon>Eurotiomycetes</taxon>
        <taxon>Eurotiomycetidae</taxon>
        <taxon>Eurotiales</taxon>
        <taxon>Aspergillaceae</taxon>
        <taxon>Penicillium</taxon>
    </lineage>
</organism>
<dbReference type="RefSeq" id="XP_058313013.1">
    <property type="nucleotide sequence ID" value="XM_058447602.1"/>
</dbReference>
<sequence length="277" mass="31821">MASATVQVSSGHGSILAQKPTVPVFEKPHHVQTTLNFFKDKSFNKPSISLPVTIHDISGHKLDYSLDRNGFQFYYYESTETDFLDNEKIEREYYPETEKLLKHAPNIRSHHPPRTSRHTQKRSRPASRSVQHVHIDQSYKASENRVSHHLPDEALELLRGRFQIINVSRPICTILKDPLTAADPHTVPDSDLVPVGLIYPDREGETYSVKPDPEIKWYYRYGPMPDLVTLIKCFDSKTVGRARRVPHSAFVNTETEREDGRESIEVRALVFHPGDRE</sequence>
<keyword evidence="4" id="KW-1185">Reference proteome</keyword>
<dbReference type="PANTHER" id="PTHR34598">
    <property type="entry name" value="BLL6449 PROTEIN"/>
    <property type="match status" value="1"/>
</dbReference>
<reference evidence="3" key="1">
    <citation type="submission" date="2022-12" db="EMBL/GenBank/DDBJ databases">
        <authorList>
            <person name="Petersen C."/>
        </authorList>
    </citation>
    <scope>NUCLEOTIDE SEQUENCE</scope>
    <source>
        <strain evidence="3">IBT 15544</strain>
    </source>
</reference>
<evidence type="ECO:0000256" key="1">
    <source>
        <dbReference type="ARBA" id="ARBA00023604"/>
    </source>
</evidence>
<dbReference type="GO" id="GO:0016491">
    <property type="term" value="F:oxidoreductase activity"/>
    <property type="evidence" value="ECO:0007669"/>
    <property type="project" value="InterPro"/>
</dbReference>
<comment type="caution">
    <text evidence="3">The sequence shown here is derived from an EMBL/GenBank/DDBJ whole genome shotgun (WGS) entry which is preliminary data.</text>
</comment>
<protein>
    <submittedName>
        <fullName evidence="3">Uncharacterized protein</fullName>
    </submittedName>
</protein>
<evidence type="ECO:0000313" key="4">
    <source>
        <dbReference type="Proteomes" id="UP001150904"/>
    </source>
</evidence>
<feature type="region of interest" description="Disordered" evidence="2">
    <location>
        <begin position="100"/>
        <end position="132"/>
    </location>
</feature>
<proteinExistence type="inferred from homology"/>
<comment type="similarity">
    <text evidence="1">Belongs to the asaB hydroxylase/desaturase family.</text>
</comment>
<dbReference type="OrthoDB" id="412788at2759"/>
<dbReference type="GeneID" id="83174902"/>
<accession>A0A9W9NEJ7</accession>
<dbReference type="NCBIfam" id="NF041278">
    <property type="entry name" value="CmcJ_NvfI_EfuI"/>
    <property type="match status" value="1"/>
</dbReference>
<dbReference type="InterPro" id="IPR044053">
    <property type="entry name" value="AsaB-like"/>
</dbReference>
<evidence type="ECO:0000256" key="2">
    <source>
        <dbReference type="SAM" id="MobiDB-lite"/>
    </source>
</evidence>
<dbReference type="AlphaFoldDB" id="A0A9W9NEJ7"/>
<name>A0A9W9NEJ7_9EURO</name>
<dbReference type="Proteomes" id="UP001150904">
    <property type="component" value="Unassembled WGS sequence"/>
</dbReference>
<dbReference type="EMBL" id="JAPQKR010000004">
    <property type="protein sequence ID" value="KAJ5218440.1"/>
    <property type="molecule type" value="Genomic_DNA"/>
</dbReference>
<feature type="compositionally biased region" description="Basic residues" evidence="2">
    <location>
        <begin position="108"/>
        <end position="125"/>
    </location>
</feature>